<dbReference type="InterPro" id="IPR040182">
    <property type="entry name" value="ATG13"/>
</dbReference>
<feature type="domain" description="Autophagy-related protein 13 N-terminal" evidence="3">
    <location>
        <begin position="31"/>
        <end position="248"/>
    </location>
</feature>
<evidence type="ECO:0000256" key="2">
    <source>
        <dbReference type="SAM" id="MobiDB-lite"/>
    </source>
</evidence>
<dbReference type="Pfam" id="PF10033">
    <property type="entry name" value="ATG13"/>
    <property type="match status" value="1"/>
</dbReference>
<organism evidence="4">
    <name type="scientific">Chloropicon roscoffensis</name>
    <dbReference type="NCBI Taxonomy" id="1461544"/>
    <lineage>
        <taxon>Eukaryota</taxon>
        <taxon>Viridiplantae</taxon>
        <taxon>Chlorophyta</taxon>
        <taxon>Chloropicophyceae</taxon>
        <taxon>Chloropicales</taxon>
        <taxon>Chloropicaceae</taxon>
        <taxon>Chloropicon</taxon>
    </lineage>
</organism>
<name>A0A7S3C765_9CHLO</name>
<feature type="region of interest" description="Disordered" evidence="2">
    <location>
        <begin position="1"/>
        <end position="21"/>
    </location>
</feature>
<feature type="compositionally biased region" description="Low complexity" evidence="2">
    <location>
        <begin position="279"/>
        <end position="295"/>
    </location>
</feature>
<reference evidence="4" key="1">
    <citation type="submission" date="2021-01" db="EMBL/GenBank/DDBJ databases">
        <authorList>
            <person name="Corre E."/>
            <person name="Pelletier E."/>
            <person name="Niang G."/>
            <person name="Scheremetjew M."/>
            <person name="Finn R."/>
            <person name="Kale V."/>
            <person name="Holt S."/>
            <person name="Cochrane G."/>
            <person name="Meng A."/>
            <person name="Brown T."/>
            <person name="Cohen L."/>
        </authorList>
    </citation>
    <scope>NUCLEOTIDE SEQUENCE</scope>
    <source>
        <strain evidence="4">RCC1871</strain>
    </source>
</reference>
<feature type="region of interest" description="Disordered" evidence="2">
    <location>
        <begin position="134"/>
        <end position="159"/>
    </location>
</feature>
<dbReference type="InterPro" id="IPR018731">
    <property type="entry name" value="Atg13_N"/>
</dbReference>
<dbReference type="GO" id="GO:0034727">
    <property type="term" value="P:piecemeal microautophagy of the nucleus"/>
    <property type="evidence" value="ECO:0007669"/>
    <property type="project" value="TreeGrafter"/>
</dbReference>
<feature type="compositionally biased region" description="Low complexity" evidence="2">
    <location>
        <begin position="134"/>
        <end position="153"/>
    </location>
</feature>
<dbReference type="GO" id="GO:0034497">
    <property type="term" value="P:protein localization to phagophore assembly site"/>
    <property type="evidence" value="ECO:0007669"/>
    <property type="project" value="TreeGrafter"/>
</dbReference>
<protein>
    <recommendedName>
        <fullName evidence="3">Autophagy-related protein 13 N-terminal domain-containing protein</fullName>
    </recommendedName>
</protein>
<dbReference type="EMBL" id="HBHZ01000591">
    <property type="protein sequence ID" value="CAE0187414.1"/>
    <property type="molecule type" value="Transcribed_RNA"/>
</dbReference>
<feature type="region of interest" description="Disordered" evidence="2">
    <location>
        <begin position="462"/>
        <end position="507"/>
    </location>
</feature>
<dbReference type="GO" id="GO:0000423">
    <property type="term" value="P:mitophagy"/>
    <property type="evidence" value="ECO:0007669"/>
    <property type="project" value="TreeGrafter"/>
</dbReference>
<feature type="region of interest" description="Disordered" evidence="2">
    <location>
        <begin position="263"/>
        <end position="396"/>
    </location>
</feature>
<keyword evidence="1" id="KW-0072">Autophagy</keyword>
<feature type="compositionally biased region" description="Low complexity" evidence="2">
    <location>
        <begin position="377"/>
        <end position="387"/>
    </location>
</feature>
<feature type="compositionally biased region" description="Low complexity" evidence="2">
    <location>
        <begin position="302"/>
        <end position="313"/>
    </location>
</feature>
<sequence length="586" mass="62320">MSSPASGGGMRPRSRGSSTDEARLEHIATECLAKAVHIVLGSRLNKRSNSRQGVRDNRNRWFNLETEEVDVAAQSIDLWKRDTGMCLVAEVYGKKATPEEEDDDVDLDLSGSLCETGHLLESWSFRVRKKDFGSGSSGNNSTSGSGSSGSSSSQTRLTRVSQTRLDTPLVYKRAVIFLRSLFCFVRLLPAFSVCQVTRRSTSCKLSITAKLRVVREPESPADTAGLASYEFKRIDTPVGEICVECRYAERPVDVLRDGSSSSILAPSGRFPPSMPRPAPSSARESSAAAAIPIAKSWDKRSPLSSSPLSGLSPQGFAPHSAPMRRQSWSYTGKQAANARRDSKFSEVMTAEDKDDGETRPRRSSAMKIPIQGRPPTSSSRGNSRGNSVDSAAGSSLKLSTMVRTPPHTMGSSSSGSGVPLSCSPQLPFAMTPKLPSSASSMSYDFQAAPSLGRAIRLVRKGPSPVQGHAGLSADLPSMNFGSLGESAEGSPGDSPWNISGESPNDAALASLLGDSDALPFALDVSSPGEEAPGRGGESGDAEIGAFVRALQDAPPLRNSESSLSCRTLSSAMLELRQLKEFVSFQS</sequence>
<proteinExistence type="predicted"/>
<dbReference type="GO" id="GO:0005829">
    <property type="term" value="C:cytosol"/>
    <property type="evidence" value="ECO:0007669"/>
    <property type="project" value="TreeGrafter"/>
</dbReference>
<evidence type="ECO:0000313" key="4">
    <source>
        <dbReference type="EMBL" id="CAE0187414.1"/>
    </source>
</evidence>
<gene>
    <name evidence="4" type="ORF">CROS1456_LOCUS480</name>
</gene>
<feature type="region of interest" description="Disordered" evidence="2">
    <location>
        <begin position="521"/>
        <end position="546"/>
    </location>
</feature>
<dbReference type="AlphaFoldDB" id="A0A7S3C765"/>
<dbReference type="Gene3D" id="3.30.900.10">
    <property type="entry name" value="HORMA domain"/>
    <property type="match status" value="1"/>
</dbReference>
<dbReference type="InterPro" id="IPR036570">
    <property type="entry name" value="HORMA_dom_sf"/>
</dbReference>
<dbReference type="PANTHER" id="PTHR13430:SF4">
    <property type="entry name" value="AUTOPHAGY-RELATED PROTEIN 13"/>
    <property type="match status" value="1"/>
</dbReference>
<evidence type="ECO:0000259" key="3">
    <source>
        <dbReference type="Pfam" id="PF10033"/>
    </source>
</evidence>
<accession>A0A7S3C765</accession>
<dbReference type="GO" id="GO:0000407">
    <property type="term" value="C:phagophore assembly site"/>
    <property type="evidence" value="ECO:0007669"/>
    <property type="project" value="TreeGrafter"/>
</dbReference>
<evidence type="ECO:0000256" key="1">
    <source>
        <dbReference type="ARBA" id="ARBA00023006"/>
    </source>
</evidence>
<feature type="compositionally biased region" description="Gly residues" evidence="2">
    <location>
        <begin position="1"/>
        <end position="10"/>
    </location>
</feature>
<dbReference type="GO" id="GO:1990316">
    <property type="term" value="C:Atg1/ULK1 kinase complex"/>
    <property type="evidence" value="ECO:0007669"/>
    <property type="project" value="InterPro"/>
</dbReference>
<dbReference type="PANTHER" id="PTHR13430">
    <property type="match status" value="1"/>
</dbReference>